<keyword evidence="10" id="KW-0675">Receptor</keyword>
<keyword evidence="8 13" id="KW-1133">Transmembrane helix</keyword>
<dbReference type="Proteomes" id="UP000323506">
    <property type="component" value="Chromosome D01"/>
</dbReference>
<evidence type="ECO:0000256" key="9">
    <source>
        <dbReference type="ARBA" id="ARBA00023136"/>
    </source>
</evidence>
<evidence type="ECO:0000313" key="16">
    <source>
        <dbReference type="EMBL" id="TYG84734.1"/>
    </source>
</evidence>
<dbReference type="InterPro" id="IPR003591">
    <property type="entry name" value="Leu-rich_rpt_typical-subtyp"/>
</dbReference>
<dbReference type="PANTHER" id="PTHR48061">
    <property type="entry name" value="LEUCINE-RICH REPEAT RECEPTOR PROTEIN KINASE EMS1-LIKE-RELATED"/>
    <property type="match status" value="1"/>
</dbReference>
<feature type="compositionally biased region" description="Basic residues" evidence="12">
    <location>
        <begin position="1057"/>
        <end position="1068"/>
    </location>
</feature>
<dbReference type="FunFam" id="3.80.10.10:FF:000111">
    <property type="entry name" value="LRR receptor-like serine/threonine-protein kinase ERECTA"/>
    <property type="match status" value="1"/>
</dbReference>
<evidence type="ECO:0000256" key="12">
    <source>
        <dbReference type="SAM" id="MobiDB-lite"/>
    </source>
</evidence>
<proteinExistence type="inferred from homology"/>
<keyword evidence="17" id="KW-1185">Reference proteome</keyword>
<dbReference type="PANTHER" id="PTHR48061:SF20">
    <property type="entry name" value="LEUCINE-RICH REPEAT RECEPTOR PROTEIN KINASE MSP1-LIKE"/>
    <property type="match status" value="1"/>
</dbReference>
<dbReference type="Gene3D" id="3.80.10.10">
    <property type="entry name" value="Ribonuclease Inhibitor"/>
    <property type="match status" value="6"/>
</dbReference>
<evidence type="ECO:0000259" key="14">
    <source>
        <dbReference type="Pfam" id="PF08263"/>
    </source>
</evidence>
<evidence type="ECO:0000313" key="17">
    <source>
        <dbReference type="Proteomes" id="UP000323506"/>
    </source>
</evidence>
<keyword evidence="6" id="KW-0732">Signal</keyword>
<evidence type="ECO:0000259" key="15">
    <source>
        <dbReference type="Pfam" id="PF23598"/>
    </source>
</evidence>
<dbReference type="InterPro" id="IPR001611">
    <property type="entry name" value="Leu-rich_rpt"/>
</dbReference>
<dbReference type="EMBL" id="CM017701">
    <property type="protein sequence ID" value="TYG84734.1"/>
    <property type="molecule type" value="Genomic_DNA"/>
</dbReference>
<dbReference type="Pfam" id="PF13855">
    <property type="entry name" value="LRR_8"/>
    <property type="match status" value="3"/>
</dbReference>
<feature type="region of interest" description="Disordered" evidence="12">
    <location>
        <begin position="1057"/>
        <end position="1082"/>
    </location>
</feature>
<evidence type="ECO:0000256" key="11">
    <source>
        <dbReference type="ARBA" id="ARBA00023180"/>
    </source>
</evidence>
<keyword evidence="4" id="KW-0433">Leucine-rich repeat</keyword>
<reference evidence="16 17" key="1">
    <citation type="submission" date="2019-06" db="EMBL/GenBank/DDBJ databases">
        <title>WGS assembly of Gossypium darwinii.</title>
        <authorList>
            <person name="Chen Z.J."/>
            <person name="Sreedasyam A."/>
            <person name="Ando A."/>
            <person name="Song Q."/>
            <person name="De L."/>
            <person name="Hulse-Kemp A."/>
            <person name="Ding M."/>
            <person name="Ye W."/>
            <person name="Kirkbride R."/>
            <person name="Jenkins J."/>
            <person name="Plott C."/>
            <person name="Lovell J."/>
            <person name="Lin Y.-M."/>
            <person name="Vaughn R."/>
            <person name="Liu B."/>
            <person name="Li W."/>
            <person name="Simpson S."/>
            <person name="Scheffler B."/>
            <person name="Saski C."/>
            <person name="Grover C."/>
            <person name="Hu G."/>
            <person name="Conover J."/>
            <person name="Carlson J."/>
            <person name="Shu S."/>
            <person name="Boston L."/>
            <person name="Williams M."/>
            <person name="Peterson D."/>
            <person name="Mcgee K."/>
            <person name="Jones D."/>
            <person name="Wendel J."/>
            <person name="Stelly D."/>
            <person name="Grimwood J."/>
            <person name="Schmutz J."/>
        </authorList>
    </citation>
    <scope>NUCLEOTIDE SEQUENCE [LARGE SCALE GENOMIC DNA]</scope>
    <source>
        <strain evidence="16">1808015.09</strain>
    </source>
</reference>
<dbReference type="InterPro" id="IPR046956">
    <property type="entry name" value="RLP23-like"/>
</dbReference>
<dbReference type="FunFam" id="3.80.10.10:FF:000041">
    <property type="entry name" value="LRR receptor-like serine/threonine-protein kinase ERECTA"/>
    <property type="match status" value="1"/>
</dbReference>
<evidence type="ECO:0000256" key="10">
    <source>
        <dbReference type="ARBA" id="ARBA00023170"/>
    </source>
</evidence>
<dbReference type="FunFam" id="3.80.10.10:FF:000095">
    <property type="entry name" value="LRR receptor-like serine/threonine-protein kinase GSO1"/>
    <property type="match status" value="2"/>
</dbReference>
<dbReference type="InterPro" id="IPR055414">
    <property type="entry name" value="LRR_R13L4/SHOC2-like"/>
</dbReference>
<accession>A0A5D2DUE1</accession>
<evidence type="ECO:0000256" key="4">
    <source>
        <dbReference type="ARBA" id="ARBA00022614"/>
    </source>
</evidence>
<sequence>MRILLLSWLLFSSYFATFLSISNLVLVSGQCRNDQKQLLLDLNLTSSSDLFIYPIPLGKLMKWNQAMDCCSWDGVSCDGGGHVIGLDLSNRAISSSIDGSSSLFRLQHLQRLNLAFNQFMTAFPAGFDKLENLSYLNLSNAGFTGQIPAKISRLTRLVTLDLSTDSFLSGEPLKLEKPNLEMLVQNLTRLRFLYLDSVNISATGNEWCRALSPLTELQVLSMSNCYLSGPIHSSLSKLQSLSVICLDYNNLSASVPQFFAEFPNLTSLSLSSTGLKGRLPDEIFQIPTLQTLYLSYNMLLKGSFPNFPLNASLQALALSSTKFGGQIPESLDNLGRLTRIELAGCNFSGPIPKAVEKLTQLVSLDFSNNNFSGPIPSFSSSRNLTNLSLAHNKLVGTIHSTDWSSLSKLENANLGGNKLSGTIPPTLFGIPSLQRLDLSHNQFNGSIGDFHDKASSLLNTLDLSNNKLQGQFPTSLFELRGLETLHLSSNNFNGLIPMNAFQNLGNLFSLDLSHYRLSIDATATNISLLSFPTFTGLGLASCNLTEFPGFLKNQSSLMYLDLSNNHIHGKIPDWIWKPIDLARLNLSDNFLVGFERPLKNITSSVEIIDLHVNQLQGEIPIPTLDATYLDYSDNNFSSVLPAHIGDSLQHVSFFSISNNNIHGSIPPSICSSTSLRVLDLSNNSLSGPIPQCLFQMSGSLGVLDLRQNNLSGIISDTFSKSCKLQTLKLNQNRLEGKVPKSLGNCKMLEVLDIGNNQINDSFPWHLKNIAKMHVLVLRSNKFNGHIDCSGNNGGWSMLQIFDLASNNFSGKLHLTCLGTWDAMQHNPYSNLLELKHLHFVDSGSGGGTRYQDAITITTKGLELELVKILPVFTSIDISWNNFEGLIPEVIGKFKELHGLNFSHNDFTGPIPSSFGNLRELESLDLSSNSLQGEIPLQLANLNFLSCLNVSNNKLVGPIPTSTQLQSFPEASFENNAGLCGPPLKTKCGLPPAKEDSPSDSETGSIIHWNHLSIEIGFIFGLGTIIVPLIYWKRWRIWYFERIDHALSRLFPRLGRETKKHGRRAKQSQRGRTQQRLVLRSRE</sequence>
<comment type="similarity">
    <text evidence="2">Belongs to the RLP family.</text>
</comment>
<keyword evidence="11" id="KW-0325">Glycoprotein</keyword>
<dbReference type="GO" id="GO:0005886">
    <property type="term" value="C:plasma membrane"/>
    <property type="evidence" value="ECO:0007669"/>
    <property type="project" value="UniProtKB-SubCell"/>
</dbReference>
<dbReference type="SMART" id="SM00369">
    <property type="entry name" value="LRR_TYP"/>
    <property type="match status" value="12"/>
</dbReference>
<evidence type="ECO:0000256" key="6">
    <source>
        <dbReference type="ARBA" id="ARBA00022729"/>
    </source>
</evidence>
<keyword evidence="7" id="KW-0677">Repeat</keyword>
<feature type="domain" description="Leucine-rich repeat-containing N-terminal plant-type" evidence="14">
    <location>
        <begin position="33"/>
        <end position="78"/>
    </location>
</feature>
<keyword evidence="3" id="KW-1003">Cell membrane</keyword>
<evidence type="ECO:0000256" key="5">
    <source>
        <dbReference type="ARBA" id="ARBA00022692"/>
    </source>
</evidence>
<evidence type="ECO:0000256" key="3">
    <source>
        <dbReference type="ARBA" id="ARBA00022475"/>
    </source>
</evidence>
<comment type="subcellular location">
    <subcellularLocation>
        <location evidence="1">Cell membrane</location>
        <topology evidence="1">Single-pass type I membrane protein</topology>
    </subcellularLocation>
</comment>
<name>A0A5D2DUE1_GOSDA</name>
<evidence type="ECO:0000256" key="8">
    <source>
        <dbReference type="ARBA" id="ARBA00022989"/>
    </source>
</evidence>
<feature type="domain" description="Disease resistance R13L4/SHOC-2-like LRR" evidence="15">
    <location>
        <begin position="101"/>
        <end position="295"/>
    </location>
</feature>
<dbReference type="PRINTS" id="PR00019">
    <property type="entry name" value="LEURICHRPT"/>
</dbReference>
<gene>
    <name evidence="16" type="ORF">ES288_D01G273000v1</name>
</gene>
<dbReference type="Pfam" id="PF23598">
    <property type="entry name" value="LRR_14"/>
    <property type="match status" value="1"/>
</dbReference>
<evidence type="ECO:0000256" key="1">
    <source>
        <dbReference type="ARBA" id="ARBA00004251"/>
    </source>
</evidence>
<protein>
    <submittedName>
        <fullName evidence="16">Uncharacterized protein</fullName>
    </submittedName>
</protein>
<dbReference type="InterPro" id="IPR032675">
    <property type="entry name" value="LRR_dom_sf"/>
</dbReference>
<evidence type="ECO:0000256" key="2">
    <source>
        <dbReference type="ARBA" id="ARBA00009592"/>
    </source>
</evidence>
<keyword evidence="5 13" id="KW-0812">Transmembrane</keyword>
<dbReference type="Pfam" id="PF08263">
    <property type="entry name" value="LRRNT_2"/>
    <property type="match status" value="1"/>
</dbReference>
<evidence type="ECO:0000256" key="13">
    <source>
        <dbReference type="SAM" id="Phobius"/>
    </source>
</evidence>
<dbReference type="InterPro" id="IPR013210">
    <property type="entry name" value="LRR_N_plant-typ"/>
</dbReference>
<feature type="transmembrane region" description="Helical" evidence="13">
    <location>
        <begin position="1011"/>
        <end position="1031"/>
    </location>
</feature>
<evidence type="ECO:0000256" key="7">
    <source>
        <dbReference type="ARBA" id="ARBA00022737"/>
    </source>
</evidence>
<dbReference type="SUPFAM" id="SSF52058">
    <property type="entry name" value="L domain-like"/>
    <property type="match status" value="3"/>
</dbReference>
<dbReference type="AlphaFoldDB" id="A0A5D2DUE1"/>
<organism evidence="16 17">
    <name type="scientific">Gossypium darwinii</name>
    <name type="common">Darwin's cotton</name>
    <name type="synonym">Gossypium barbadense var. darwinii</name>
    <dbReference type="NCBI Taxonomy" id="34276"/>
    <lineage>
        <taxon>Eukaryota</taxon>
        <taxon>Viridiplantae</taxon>
        <taxon>Streptophyta</taxon>
        <taxon>Embryophyta</taxon>
        <taxon>Tracheophyta</taxon>
        <taxon>Spermatophyta</taxon>
        <taxon>Magnoliopsida</taxon>
        <taxon>eudicotyledons</taxon>
        <taxon>Gunneridae</taxon>
        <taxon>Pentapetalae</taxon>
        <taxon>rosids</taxon>
        <taxon>malvids</taxon>
        <taxon>Malvales</taxon>
        <taxon>Malvaceae</taxon>
        <taxon>Malvoideae</taxon>
        <taxon>Gossypium</taxon>
    </lineage>
</organism>
<dbReference type="Pfam" id="PF00560">
    <property type="entry name" value="LRR_1"/>
    <property type="match status" value="6"/>
</dbReference>
<keyword evidence="9 13" id="KW-0472">Membrane</keyword>